<dbReference type="RefSeq" id="WP_077590327.1">
    <property type="nucleotide sequence ID" value="NZ_CP019640.1"/>
</dbReference>
<dbReference type="PANTHER" id="PTHR30213">
    <property type="entry name" value="INNER MEMBRANE PROTEIN YHJD"/>
    <property type="match status" value="1"/>
</dbReference>
<keyword evidence="2" id="KW-1003">Cell membrane</keyword>
<evidence type="ECO:0000256" key="3">
    <source>
        <dbReference type="ARBA" id="ARBA00022692"/>
    </source>
</evidence>
<evidence type="ECO:0000313" key="7">
    <source>
        <dbReference type="EMBL" id="AQQ54433.1"/>
    </source>
</evidence>
<proteinExistence type="predicted"/>
<evidence type="ECO:0000256" key="2">
    <source>
        <dbReference type="ARBA" id="ARBA00022475"/>
    </source>
</evidence>
<reference evidence="7 8" key="1">
    <citation type="submission" date="2017-02" db="EMBL/GenBank/DDBJ databases">
        <title>The complete genomic sequence of a novel cold adapted crude oil-degrading bacterium Planococcus qaidamina Y42.</title>
        <authorList>
            <person name="Yang R."/>
        </authorList>
    </citation>
    <scope>NUCLEOTIDE SEQUENCE [LARGE SCALE GENOMIC DNA]</scope>
    <source>
        <strain evidence="7 8">Y42</strain>
    </source>
</reference>
<evidence type="ECO:0000256" key="6">
    <source>
        <dbReference type="SAM" id="Phobius"/>
    </source>
</evidence>
<name>A0A1Q2L1Z1_9BACL</name>
<dbReference type="NCBIfam" id="TIGR00765">
    <property type="entry name" value="yihY_not_rbn"/>
    <property type="match status" value="1"/>
</dbReference>
<evidence type="ECO:0000313" key="8">
    <source>
        <dbReference type="Proteomes" id="UP000188184"/>
    </source>
</evidence>
<dbReference type="InterPro" id="IPR017039">
    <property type="entry name" value="Virul_fac_BrkB"/>
</dbReference>
<dbReference type="EMBL" id="CP019640">
    <property type="protein sequence ID" value="AQQ54433.1"/>
    <property type="molecule type" value="Genomic_DNA"/>
</dbReference>
<dbReference type="Pfam" id="PF03631">
    <property type="entry name" value="Virul_fac_BrkB"/>
    <property type="match status" value="1"/>
</dbReference>
<evidence type="ECO:0000256" key="5">
    <source>
        <dbReference type="ARBA" id="ARBA00023136"/>
    </source>
</evidence>
<dbReference type="PIRSF" id="PIRSF035875">
    <property type="entry name" value="RNase_BN"/>
    <property type="match status" value="1"/>
</dbReference>
<evidence type="ECO:0000256" key="1">
    <source>
        <dbReference type="ARBA" id="ARBA00004651"/>
    </source>
</evidence>
<keyword evidence="5 6" id="KW-0472">Membrane</keyword>
<organism evidence="7 8">
    <name type="scientific">Planococcus lenghuensis</name>
    <dbReference type="NCBI Taxonomy" id="2213202"/>
    <lineage>
        <taxon>Bacteria</taxon>
        <taxon>Bacillati</taxon>
        <taxon>Bacillota</taxon>
        <taxon>Bacilli</taxon>
        <taxon>Bacillales</taxon>
        <taxon>Caryophanaceae</taxon>
        <taxon>Planococcus</taxon>
    </lineage>
</organism>
<feature type="transmembrane region" description="Helical" evidence="6">
    <location>
        <begin position="126"/>
        <end position="149"/>
    </location>
</feature>
<keyword evidence="4 6" id="KW-1133">Transmembrane helix</keyword>
<feature type="transmembrane region" description="Helical" evidence="6">
    <location>
        <begin position="201"/>
        <end position="222"/>
    </location>
</feature>
<dbReference type="KEGG" id="pmar:B0X71_15880"/>
<keyword evidence="3 6" id="KW-0812">Transmembrane</keyword>
<dbReference type="AlphaFoldDB" id="A0A1Q2L1Z1"/>
<dbReference type="GO" id="GO:0005886">
    <property type="term" value="C:plasma membrane"/>
    <property type="evidence" value="ECO:0007669"/>
    <property type="project" value="UniProtKB-SubCell"/>
</dbReference>
<feature type="transmembrane region" description="Helical" evidence="6">
    <location>
        <begin position="24"/>
        <end position="45"/>
    </location>
</feature>
<feature type="transmembrane region" description="Helical" evidence="6">
    <location>
        <begin position="83"/>
        <end position="106"/>
    </location>
</feature>
<accession>A0A1Q2L1Z1</accession>
<protein>
    <submittedName>
        <fullName evidence="7">Ribonuclease</fullName>
    </submittedName>
</protein>
<comment type="subcellular location">
    <subcellularLocation>
        <location evidence="1">Cell membrane</location>
        <topology evidence="1">Multi-pass membrane protein</topology>
    </subcellularLocation>
</comment>
<evidence type="ECO:0000256" key="4">
    <source>
        <dbReference type="ARBA" id="ARBA00022989"/>
    </source>
</evidence>
<feature type="transmembrane region" description="Helical" evidence="6">
    <location>
        <begin position="169"/>
        <end position="189"/>
    </location>
</feature>
<sequence>MDYLKKLGKELGDDKATTLAAAQAYYYMLAIFPLLILLLTILPYLNINPDQVTMFIEDTLPPELASTFTDNIVNLVTTPRGGLLTLGLLGTLWSASNAVNAFILAVNQAYDVEENRSFIKKTILRLVLTLGAIIAIAVALALPIFGGVIINALVDATGLSAGSTTLLHVLRWVISIVVISLVLAAMYHFGPDEQFPFKEVLVGAIVATVLWQVVSLLFSFYVSNFGNYTATYGSLGGVIILLLWFFLTGLILVIGAEINAMNHKRKKIERQNVKNQPAQVTEPKTE</sequence>
<dbReference type="Proteomes" id="UP000188184">
    <property type="component" value="Chromosome"/>
</dbReference>
<keyword evidence="8" id="KW-1185">Reference proteome</keyword>
<dbReference type="PANTHER" id="PTHR30213:SF0">
    <property type="entry name" value="UPF0761 MEMBRANE PROTEIN YIHY"/>
    <property type="match status" value="1"/>
</dbReference>
<gene>
    <name evidence="7" type="ORF">B0X71_15880</name>
</gene>
<dbReference type="OrthoDB" id="9775903at2"/>
<feature type="transmembrane region" description="Helical" evidence="6">
    <location>
        <begin position="234"/>
        <end position="256"/>
    </location>
</feature>